<evidence type="ECO:0000256" key="3">
    <source>
        <dbReference type="ARBA" id="ARBA00022475"/>
    </source>
</evidence>
<reference evidence="9 10" key="1">
    <citation type="submission" date="2023-10" db="EMBL/GenBank/DDBJ databases">
        <title>The complete genome sequence of Methanoculleus palmolei DSM 4273.</title>
        <authorList>
            <person name="Lai S.-J."/>
            <person name="You Y.-T."/>
            <person name="Chen S.-C."/>
        </authorList>
    </citation>
    <scope>NUCLEOTIDE SEQUENCE [LARGE SCALE GENOMIC DNA]</scope>
    <source>
        <strain evidence="9 10">DSM 4273</strain>
    </source>
</reference>
<evidence type="ECO:0000256" key="5">
    <source>
        <dbReference type="ARBA" id="ARBA00022989"/>
    </source>
</evidence>
<keyword evidence="2 7" id="KW-0813">Transport</keyword>
<feature type="transmembrane region" description="Helical" evidence="7">
    <location>
        <begin position="106"/>
        <end position="129"/>
    </location>
</feature>
<dbReference type="InterPro" id="IPR000515">
    <property type="entry name" value="MetI-like"/>
</dbReference>
<evidence type="ECO:0000256" key="1">
    <source>
        <dbReference type="ARBA" id="ARBA00004651"/>
    </source>
</evidence>
<dbReference type="GO" id="GO:0005886">
    <property type="term" value="C:plasma membrane"/>
    <property type="evidence" value="ECO:0007669"/>
    <property type="project" value="UniProtKB-SubCell"/>
</dbReference>
<dbReference type="SUPFAM" id="SSF161098">
    <property type="entry name" value="MetI-like"/>
    <property type="match status" value="1"/>
</dbReference>
<gene>
    <name evidence="9" type="ORF">R6Y95_07005</name>
</gene>
<evidence type="ECO:0000256" key="2">
    <source>
        <dbReference type="ARBA" id="ARBA00022448"/>
    </source>
</evidence>
<dbReference type="InterPro" id="IPR045621">
    <property type="entry name" value="BPD_transp_1_N"/>
</dbReference>
<dbReference type="PANTHER" id="PTHR43163">
    <property type="entry name" value="DIPEPTIDE TRANSPORT SYSTEM PERMEASE PROTEIN DPPB-RELATED"/>
    <property type="match status" value="1"/>
</dbReference>
<dbReference type="Proteomes" id="UP001626603">
    <property type="component" value="Chromosome"/>
</dbReference>
<feature type="transmembrane region" description="Helical" evidence="7">
    <location>
        <begin position="12"/>
        <end position="30"/>
    </location>
</feature>
<feature type="transmembrane region" description="Helical" evidence="7">
    <location>
        <begin position="285"/>
        <end position="306"/>
    </location>
</feature>
<evidence type="ECO:0000259" key="8">
    <source>
        <dbReference type="PROSITE" id="PS50928"/>
    </source>
</evidence>
<comment type="similarity">
    <text evidence="7">Belongs to the binding-protein-dependent transport system permease family.</text>
</comment>
<evidence type="ECO:0000256" key="6">
    <source>
        <dbReference type="ARBA" id="ARBA00023136"/>
    </source>
</evidence>
<evidence type="ECO:0000313" key="9">
    <source>
        <dbReference type="EMBL" id="WOX55214.1"/>
    </source>
</evidence>
<dbReference type="PANTHER" id="PTHR43163:SF6">
    <property type="entry name" value="DIPEPTIDE TRANSPORT SYSTEM PERMEASE PROTEIN DPPB-RELATED"/>
    <property type="match status" value="1"/>
</dbReference>
<feature type="transmembrane region" description="Helical" evidence="7">
    <location>
        <begin position="178"/>
        <end position="199"/>
    </location>
</feature>
<keyword evidence="3" id="KW-1003">Cell membrane</keyword>
<dbReference type="CDD" id="cd06261">
    <property type="entry name" value="TM_PBP2"/>
    <property type="match status" value="1"/>
</dbReference>
<keyword evidence="5 7" id="KW-1133">Transmembrane helix</keyword>
<dbReference type="Pfam" id="PF00528">
    <property type="entry name" value="BPD_transp_1"/>
    <property type="match status" value="1"/>
</dbReference>
<evidence type="ECO:0000313" key="10">
    <source>
        <dbReference type="Proteomes" id="UP001626603"/>
    </source>
</evidence>
<feature type="transmembrane region" description="Helical" evidence="7">
    <location>
        <begin position="141"/>
        <end position="166"/>
    </location>
</feature>
<proteinExistence type="inferred from homology"/>
<keyword evidence="4 7" id="KW-0812">Transmembrane</keyword>
<dbReference type="InterPro" id="IPR035906">
    <property type="entry name" value="MetI-like_sf"/>
</dbReference>
<dbReference type="EMBL" id="CP137641">
    <property type="protein sequence ID" value="WOX55214.1"/>
    <property type="molecule type" value="Genomic_DNA"/>
</dbReference>
<keyword evidence="10" id="KW-1185">Reference proteome</keyword>
<protein>
    <submittedName>
        <fullName evidence="9">ABC transporter permease</fullName>
    </submittedName>
</protein>
<sequence>MHHYIIKRTAYLILTLLIASIFTFVVVNATPGEPAEVLARHLYLGLEEVAPPELIAEVSGRYNLDRPLLEQYLDWMGGVLHGDLGYSILFNKPVDKLLMLYLPPTLLLTTVSMTFAVVFGLFFGICSALHQNKIPDHLIRIATIFFVSMPGFWVAVMLMLVFSIWLRLTPVAGYGGPQFIVLPAIALGLHTMASIARIMRTSMLDTMEKPFVVFAKAKGLPGRQVLLSHACKNALLPVLTVVGMSFGALLAGSVVIETIFAWPGIGSLLMKAISARDLVLIESTIMVIVLLFLLVNFAIDLLYHAIDPRITYE</sequence>
<name>A0ABD8A6R7_9EURY</name>
<evidence type="ECO:0000256" key="7">
    <source>
        <dbReference type="RuleBase" id="RU363032"/>
    </source>
</evidence>
<organism evidence="9 10">
    <name type="scientific">Methanoculleus palmolei</name>
    <dbReference type="NCBI Taxonomy" id="72612"/>
    <lineage>
        <taxon>Archaea</taxon>
        <taxon>Methanobacteriati</taxon>
        <taxon>Methanobacteriota</taxon>
        <taxon>Stenosarchaea group</taxon>
        <taxon>Methanomicrobia</taxon>
        <taxon>Methanomicrobiales</taxon>
        <taxon>Methanomicrobiaceae</taxon>
        <taxon>Methanoculleus</taxon>
    </lineage>
</organism>
<dbReference type="AlphaFoldDB" id="A0ABD8A6R7"/>
<feature type="transmembrane region" description="Helical" evidence="7">
    <location>
        <begin position="234"/>
        <end position="265"/>
    </location>
</feature>
<evidence type="ECO:0000256" key="4">
    <source>
        <dbReference type="ARBA" id="ARBA00022692"/>
    </source>
</evidence>
<comment type="subcellular location">
    <subcellularLocation>
        <location evidence="1 7">Cell membrane</location>
        <topology evidence="1 7">Multi-pass membrane protein</topology>
    </subcellularLocation>
</comment>
<keyword evidence="6 7" id="KW-0472">Membrane</keyword>
<dbReference type="Gene3D" id="1.10.3720.10">
    <property type="entry name" value="MetI-like"/>
    <property type="match status" value="1"/>
</dbReference>
<feature type="domain" description="ABC transmembrane type-1" evidence="8">
    <location>
        <begin position="102"/>
        <end position="303"/>
    </location>
</feature>
<dbReference type="PROSITE" id="PS50928">
    <property type="entry name" value="ABC_TM1"/>
    <property type="match status" value="1"/>
</dbReference>
<dbReference type="Pfam" id="PF19300">
    <property type="entry name" value="BPD_transp_1_N"/>
    <property type="match status" value="1"/>
</dbReference>
<accession>A0ABD8A6R7</accession>